<evidence type="ECO:0000256" key="5">
    <source>
        <dbReference type="ARBA" id="ARBA00022670"/>
    </source>
</evidence>
<evidence type="ECO:0000256" key="11">
    <source>
        <dbReference type="ARBA" id="ARBA00023049"/>
    </source>
</evidence>
<keyword evidence="11" id="KW-0482">Metalloprotease</keyword>
<comment type="similarity">
    <text evidence="3">Belongs to the peptidase M50B family.</text>
</comment>
<dbReference type="RefSeq" id="WP_020877550.1">
    <property type="nucleotide sequence ID" value="NZ_ATHJ01000092.1"/>
</dbReference>
<evidence type="ECO:0000256" key="7">
    <source>
        <dbReference type="ARBA" id="ARBA00022723"/>
    </source>
</evidence>
<dbReference type="PANTHER" id="PTHR35864">
    <property type="entry name" value="ZINC METALLOPROTEASE MJ0611-RELATED"/>
    <property type="match status" value="1"/>
</dbReference>
<keyword evidence="9" id="KW-0862">Zinc</keyword>
<feature type="transmembrane region" description="Helical" evidence="13">
    <location>
        <begin position="100"/>
        <end position="123"/>
    </location>
</feature>
<dbReference type="STRING" id="897.B2D07_10895"/>
<feature type="transmembrane region" description="Helical" evidence="13">
    <location>
        <begin position="132"/>
        <end position="149"/>
    </location>
</feature>
<keyword evidence="8" id="KW-0378">Hydrolase</keyword>
<evidence type="ECO:0000256" key="12">
    <source>
        <dbReference type="ARBA" id="ARBA00023136"/>
    </source>
</evidence>
<proteinExistence type="inferred from homology"/>
<keyword evidence="15" id="KW-1185">Reference proteome</keyword>
<keyword evidence="5" id="KW-0645">Protease</keyword>
<gene>
    <name evidence="14" type="ORF">dsmv_2793</name>
</gene>
<reference evidence="14 15" key="1">
    <citation type="journal article" date="2013" name="Genome Announc.">
        <title>Draft genome sequences for three mercury-methylating, sulfate-reducing bacteria.</title>
        <authorList>
            <person name="Brown S.D."/>
            <person name="Hurt R.A.Jr."/>
            <person name="Gilmour C.C."/>
            <person name="Elias D.A."/>
        </authorList>
    </citation>
    <scope>NUCLEOTIDE SEQUENCE [LARGE SCALE GENOMIC DNA]</scope>
    <source>
        <strain evidence="14 15">DSM 2059</strain>
    </source>
</reference>
<evidence type="ECO:0000256" key="10">
    <source>
        <dbReference type="ARBA" id="ARBA00022989"/>
    </source>
</evidence>
<keyword evidence="7" id="KW-0479">Metal-binding</keyword>
<evidence type="ECO:0000256" key="1">
    <source>
        <dbReference type="ARBA" id="ARBA00001947"/>
    </source>
</evidence>
<name>S7TPI2_DESML</name>
<organism evidence="14 15">
    <name type="scientific">Desulfococcus multivorans DSM 2059</name>
    <dbReference type="NCBI Taxonomy" id="1121405"/>
    <lineage>
        <taxon>Bacteria</taxon>
        <taxon>Pseudomonadati</taxon>
        <taxon>Thermodesulfobacteriota</taxon>
        <taxon>Desulfobacteria</taxon>
        <taxon>Desulfobacterales</taxon>
        <taxon>Desulfococcaceae</taxon>
        <taxon>Desulfococcus</taxon>
    </lineage>
</organism>
<feature type="transmembrane region" description="Helical" evidence="13">
    <location>
        <begin position="59"/>
        <end position="80"/>
    </location>
</feature>
<dbReference type="GO" id="GO:0008237">
    <property type="term" value="F:metallopeptidase activity"/>
    <property type="evidence" value="ECO:0007669"/>
    <property type="project" value="UniProtKB-KW"/>
</dbReference>
<evidence type="ECO:0000256" key="6">
    <source>
        <dbReference type="ARBA" id="ARBA00022692"/>
    </source>
</evidence>
<dbReference type="eggNOG" id="COG1994">
    <property type="taxonomic scope" value="Bacteria"/>
</dbReference>
<sequence length="215" mass="23592">MDTPLPVPYVIGAAHLALDDVTAFVISALLAVMIHAEGQAFVATALGDVQPDRSRRFHFNAFLHLDILGTLSFLLAGFGWPRKVDIDTTPFANPALAAILVRFGGPVANFLMAGIAGSIVWVLSHWGSQDRVFTMVAIVNVTTAVYHLIPIPPLAGASLISTFLDPRKNAHQLYTRMGPYILIGIFLFERFSHWKPVSTLLNPWVVRAFKFIISD</sequence>
<evidence type="ECO:0000256" key="4">
    <source>
        <dbReference type="ARBA" id="ARBA00022475"/>
    </source>
</evidence>
<evidence type="ECO:0000313" key="15">
    <source>
        <dbReference type="Proteomes" id="UP000014977"/>
    </source>
</evidence>
<comment type="caution">
    <text evidence="14">The sequence shown here is derived from an EMBL/GenBank/DDBJ whole genome shotgun (WGS) entry which is preliminary data.</text>
</comment>
<evidence type="ECO:0000256" key="2">
    <source>
        <dbReference type="ARBA" id="ARBA00004651"/>
    </source>
</evidence>
<dbReference type="EMBL" id="ATHJ01000092">
    <property type="protein sequence ID" value="EPR39137.1"/>
    <property type="molecule type" value="Genomic_DNA"/>
</dbReference>
<dbReference type="Proteomes" id="UP000014977">
    <property type="component" value="Unassembled WGS sequence"/>
</dbReference>
<keyword evidence="6 13" id="KW-0812">Transmembrane</keyword>
<comment type="cofactor">
    <cofactor evidence="1">
        <name>Zn(2+)</name>
        <dbReference type="ChEBI" id="CHEBI:29105"/>
    </cofactor>
</comment>
<dbReference type="CDD" id="cd06158">
    <property type="entry name" value="S2P-M50_like_1"/>
    <property type="match status" value="1"/>
</dbReference>
<accession>S7TPI2</accession>
<keyword evidence="10 13" id="KW-1133">Transmembrane helix</keyword>
<dbReference type="InterPro" id="IPR052348">
    <property type="entry name" value="Metallopeptidase_M50B"/>
</dbReference>
<dbReference type="PANTHER" id="PTHR35864:SF1">
    <property type="entry name" value="ZINC METALLOPROTEASE YWHC-RELATED"/>
    <property type="match status" value="1"/>
</dbReference>
<keyword evidence="12 13" id="KW-0472">Membrane</keyword>
<dbReference type="OrthoDB" id="9800627at2"/>
<dbReference type="GO" id="GO:0046872">
    <property type="term" value="F:metal ion binding"/>
    <property type="evidence" value="ECO:0007669"/>
    <property type="project" value="UniProtKB-KW"/>
</dbReference>
<protein>
    <submittedName>
        <fullName evidence="14">Peptidase M50</fullName>
    </submittedName>
</protein>
<evidence type="ECO:0000256" key="3">
    <source>
        <dbReference type="ARBA" id="ARBA00007931"/>
    </source>
</evidence>
<keyword evidence="4" id="KW-1003">Cell membrane</keyword>
<evidence type="ECO:0000313" key="14">
    <source>
        <dbReference type="EMBL" id="EPR39137.1"/>
    </source>
</evidence>
<evidence type="ECO:0000256" key="13">
    <source>
        <dbReference type="SAM" id="Phobius"/>
    </source>
</evidence>
<dbReference type="GO" id="GO:0006508">
    <property type="term" value="P:proteolysis"/>
    <property type="evidence" value="ECO:0007669"/>
    <property type="project" value="UniProtKB-KW"/>
</dbReference>
<dbReference type="GO" id="GO:0005886">
    <property type="term" value="C:plasma membrane"/>
    <property type="evidence" value="ECO:0007669"/>
    <property type="project" value="UniProtKB-SubCell"/>
</dbReference>
<dbReference type="AlphaFoldDB" id="S7TPI2"/>
<evidence type="ECO:0000256" key="9">
    <source>
        <dbReference type="ARBA" id="ARBA00022833"/>
    </source>
</evidence>
<comment type="subcellular location">
    <subcellularLocation>
        <location evidence="2">Cell membrane</location>
        <topology evidence="2">Multi-pass membrane protein</topology>
    </subcellularLocation>
</comment>
<dbReference type="InterPro" id="IPR044537">
    <property type="entry name" value="Rip2-like"/>
</dbReference>
<feature type="transmembrane region" description="Helical" evidence="13">
    <location>
        <begin position="169"/>
        <end position="188"/>
    </location>
</feature>
<evidence type="ECO:0000256" key="8">
    <source>
        <dbReference type="ARBA" id="ARBA00022801"/>
    </source>
</evidence>
<feature type="transmembrane region" description="Helical" evidence="13">
    <location>
        <begin position="24"/>
        <end position="47"/>
    </location>
</feature>